<keyword evidence="3" id="KW-1185">Reference proteome</keyword>
<organism evidence="2 3">
    <name type="scientific">Helianthus annuus</name>
    <name type="common">Common sunflower</name>
    <dbReference type="NCBI Taxonomy" id="4232"/>
    <lineage>
        <taxon>Eukaryota</taxon>
        <taxon>Viridiplantae</taxon>
        <taxon>Streptophyta</taxon>
        <taxon>Embryophyta</taxon>
        <taxon>Tracheophyta</taxon>
        <taxon>Spermatophyta</taxon>
        <taxon>Magnoliopsida</taxon>
        <taxon>eudicotyledons</taxon>
        <taxon>Gunneridae</taxon>
        <taxon>Pentapetalae</taxon>
        <taxon>asterids</taxon>
        <taxon>campanulids</taxon>
        <taxon>Asterales</taxon>
        <taxon>Asteraceae</taxon>
        <taxon>Asteroideae</taxon>
        <taxon>Heliantheae alliance</taxon>
        <taxon>Heliantheae</taxon>
        <taxon>Helianthus</taxon>
    </lineage>
</organism>
<dbReference type="InParanoid" id="A0A251UNL1"/>
<accession>A0A251UNL1</accession>
<evidence type="ECO:0000313" key="2">
    <source>
        <dbReference type="EMBL" id="OTG24603.1"/>
    </source>
</evidence>
<reference evidence="3" key="1">
    <citation type="journal article" date="2017" name="Nature">
        <title>The sunflower genome provides insights into oil metabolism, flowering and Asterid evolution.</title>
        <authorList>
            <person name="Badouin H."/>
            <person name="Gouzy J."/>
            <person name="Grassa C.J."/>
            <person name="Murat F."/>
            <person name="Staton S.E."/>
            <person name="Cottret L."/>
            <person name="Lelandais-Briere C."/>
            <person name="Owens G.L."/>
            <person name="Carrere S."/>
            <person name="Mayjonade B."/>
            <person name="Legrand L."/>
            <person name="Gill N."/>
            <person name="Kane N.C."/>
            <person name="Bowers J.E."/>
            <person name="Hubner S."/>
            <person name="Bellec A."/>
            <person name="Berard A."/>
            <person name="Berges H."/>
            <person name="Blanchet N."/>
            <person name="Boniface M.C."/>
            <person name="Brunel D."/>
            <person name="Catrice O."/>
            <person name="Chaidir N."/>
            <person name="Claudel C."/>
            <person name="Donnadieu C."/>
            <person name="Faraut T."/>
            <person name="Fievet G."/>
            <person name="Helmstetter N."/>
            <person name="King M."/>
            <person name="Knapp S.J."/>
            <person name="Lai Z."/>
            <person name="Le Paslier M.C."/>
            <person name="Lippi Y."/>
            <person name="Lorenzon L."/>
            <person name="Mandel J.R."/>
            <person name="Marage G."/>
            <person name="Marchand G."/>
            <person name="Marquand E."/>
            <person name="Bret-Mestries E."/>
            <person name="Morien E."/>
            <person name="Nambeesan S."/>
            <person name="Nguyen T."/>
            <person name="Pegot-Espagnet P."/>
            <person name="Pouilly N."/>
            <person name="Raftis F."/>
            <person name="Sallet E."/>
            <person name="Schiex T."/>
            <person name="Thomas J."/>
            <person name="Vandecasteele C."/>
            <person name="Vares D."/>
            <person name="Vear F."/>
            <person name="Vautrin S."/>
            <person name="Crespi M."/>
            <person name="Mangin B."/>
            <person name="Burke J.M."/>
            <person name="Salse J."/>
            <person name="Munos S."/>
            <person name="Vincourt P."/>
            <person name="Rieseberg L.H."/>
            <person name="Langlade N.B."/>
        </authorList>
    </citation>
    <scope>NUCLEOTIDE SEQUENCE [LARGE SCALE GENOMIC DNA]</scope>
    <source>
        <strain evidence="3">cv. SF193</strain>
    </source>
</reference>
<keyword evidence="1" id="KW-0472">Membrane</keyword>
<feature type="transmembrane region" description="Helical" evidence="1">
    <location>
        <begin position="32"/>
        <end position="53"/>
    </location>
</feature>
<gene>
    <name evidence="2" type="ORF">HannXRQ_Chr05g0138521</name>
</gene>
<sequence length="122" mass="13541">MLICDMRDCGSTVIKNFGASIKFLRWKLGEKVNFLDGYVLLFGWVYICCPSLLTGSEFVGWAGSVPGFVIGSGFALRSGSSPGLHSELLVLSSEFFFWVCSWFIYPSLEGLCVRIWCAAQFV</sequence>
<name>A0A251UNL1_HELAN</name>
<evidence type="ECO:0000256" key="1">
    <source>
        <dbReference type="SAM" id="Phobius"/>
    </source>
</evidence>
<dbReference type="AlphaFoldDB" id="A0A251UNL1"/>
<dbReference type="Proteomes" id="UP000215914">
    <property type="component" value="Chromosome 5"/>
</dbReference>
<dbReference type="EMBL" id="CM007894">
    <property type="protein sequence ID" value="OTG24603.1"/>
    <property type="molecule type" value="Genomic_DNA"/>
</dbReference>
<keyword evidence="1" id="KW-0812">Transmembrane</keyword>
<keyword evidence="1" id="KW-1133">Transmembrane helix</keyword>
<proteinExistence type="predicted"/>
<evidence type="ECO:0000313" key="3">
    <source>
        <dbReference type="Proteomes" id="UP000215914"/>
    </source>
</evidence>
<protein>
    <submittedName>
        <fullName evidence="2">Uncharacterized protein</fullName>
    </submittedName>
</protein>